<dbReference type="RefSeq" id="WP_235066553.1">
    <property type="nucleotide sequence ID" value="NZ_JAKFGM010000001.1"/>
</dbReference>
<keyword evidence="3" id="KW-1185">Reference proteome</keyword>
<feature type="coiled-coil region" evidence="1">
    <location>
        <begin position="35"/>
        <end position="69"/>
    </location>
</feature>
<dbReference type="EMBL" id="JAKFGM010000001">
    <property type="protein sequence ID" value="MCF2514069.1"/>
    <property type="molecule type" value="Genomic_DNA"/>
</dbReference>
<evidence type="ECO:0000313" key="3">
    <source>
        <dbReference type="Proteomes" id="UP001139410"/>
    </source>
</evidence>
<sequence length="80" mass="9307">MNPFEMVAVIVVAVMVASVLRAKYGHSRHRGPEVSAEERAETLRLRDEVKQLKDRIHVLERIAVEKEDTLSRQIEELRDR</sequence>
<organism evidence="2 3">
    <name type="scientific">Sphingomonas cremea</name>
    <dbReference type="NCBI Taxonomy" id="2904799"/>
    <lineage>
        <taxon>Bacteria</taxon>
        <taxon>Pseudomonadati</taxon>
        <taxon>Pseudomonadota</taxon>
        <taxon>Alphaproteobacteria</taxon>
        <taxon>Sphingomonadales</taxon>
        <taxon>Sphingomonadaceae</taxon>
        <taxon>Sphingomonas</taxon>
    </lineage>
</organism>
<keyword evidence="1" id="KW-0175">Coiled coil</keyword>
<evidence type="ECO:0000256" key="1">
    <source>
        <dbReference type="SAM" id="Coils"/>
    </source>
</evidence>
<gene>
    <name evidence="2" type="ORF">LVY65_03155</name>
</gene>
<reference evidence="2" key="1">
    <citation type="submission" date="2022-01" db="EMBL/GenBank/DDBJ databases">
        <authorList>
            <person name="Jo J.-H."/>
            <person name="Im W.-T."/>
        </authorList>
    </citation>
    <scope>NUCLEOTIDE SEQUENCE</scope>
    <source>
        <strain evidence="2">G124</strain>
    </source>
</reference>
<dbReference type="AlphaFoldDB" id="A0A9X1QMG2"/>
<accession>A0A9X1QMG2</accession>
<proteinExistence type="predicted"/>
<protein>
    <submittedName>
        <fullName evidence="2">DUF2255 family protein</fullName>
    </submittedName>
</protein>
<dbReference type="Proteomes" id="UP001139410">
    <property type="component" value="Unassembled WGS sequence"/>
</dbReference>
<comment type="caution">
    <text evidence="2">The sequence shown here is derived from an EMBL/GenBank/DDBJ whole genome shotgun (WGS) entry which is preliminary data.</text>
</comment>
<name>A0A9X1QMG2_9SPHN</name>
<evidence type="ECO:0000313" key="2">
    <source>
        <dbReference type="EMBL" id="MCF2514069.1"/>
    </source>
</evidence>